<evidence type="ECO:0000313" key="3">
    <source>
        <dbReference type="Proteomes" id="UP000306791"/>
    </source>
</evidence>
<dbReference type="SUPFAM" id="SSF52833">
    <property type="entry name" value="Thioredoxin-like"/>
    <property type="match status" value="1"/>
</dbReference>
<dbReference type="InterPro" id="IPR001853">
    <property type="entry name" value="DSBA-like_thioredoxin_dom"/>
</dbReference>
<dbReference type="RefSeq" id="WP_138237035.1">
    <property type="nucleotide sequence ID" value="NZ_CP185860.1"/>
</dbReference>
<reference evidence="2 3" key="1">
    <citation type="submission" date="2019-05" db="EMBL/GenBank/DDBJ databases">
        <title>Microbulbifer harenosus sp. nov., an alginate-degrading bacterium isolated from coastal sand.</title>
        <authorList>
            <person name="Huang H."/>
            <person name="Mo K."/>
            <person name="Bao S."/>
        </authorList>
    </citation>
    <scope>NUCLEOTIDE SEQUENCE [LARGE SCALE GENOMIC DNA]</scope>
    <source>
        <strain evidence="2 3">HB161719</strain>
    </source>
</reference>
<dbReference type="Gene3D" id="3.40.30.10">
    <property type="entry name" value="Glutaredoxin"/>
    <property type="match status" value="1"/>
</dbReference>
<proteinExistence type="predicted"/>
<accession>A0ABY2UDS4</accession>
<dbReference type="EMBL" id="VANI01000021">
    <property type="protein sequence ID" value="TLM74436.1"/>
    <property type="molecule type" value="Genomic_DNA"/>
</dbReference>
<organism evidence="2 3">
    <name type="scientific">Microbulbifer harenosus</name>
    <dbReference type="NCBI Taxonomy" id="2576840"/>
    <lineage>
        <taxon>Bacteria</taxon>
        <taxon>Pseudomonadati</taxon>
        <taxon>Pseudomonadota</taxon>
        <taxon>Gammaproteobacteria</taxon>
        <taxon>Cellvibrionales</taxon>
        <taxon>Microbulbiferaceae</taxon>
        <taxon>Microbulbifer</taxon>
    </lineage>
</organism>
<keyword evidence="3" id="KW-1185">Reference proteome</keyword>
<dbReference type="Proteomes" id="UP000306791">
    <property type="component" value="Unassembled WGS sequence"/>
</dbReference>
<gene>
    <name evidence="2" type="ORF">FDY93_17460</name>
</gene>
<feature type="domain" description="DSBA-like thioredoxin" evidence="1">
    <location>
        <begin position="8"/>
        <end position="209"/>
    </location>
</feature>
<comment type="caution">
    <text evidence="2">The sequence shown here is derived from an EMBL/GenBank/DDBJ whole genome shotgun (WGS) entry which is preliminary data.</text>
</comment>
<protein>
    <submittedName>
        <fullName evidence="2">DsbA family oxidoreductase</fullName>
    </submittedName>
</protein>
<name>A0ABY2UDS4_9GAMM</name>
<evidence type="ECO:0000259" key="1">
    <source>
        <dbReference type="Pfam" id="PF01323"/>
    </source>
</evidence>
<dbReference type="CDD" id="cd03024">
    <property type="entry name" value="DsbA_FrnE"/>
    <property type="match status" value="1"/>
</dbReference>
<dbReference type="PANTHER" id="PTHR13887:SF41">
    <property type="entry name" value="THIOREDOXIN SUPERFAMILY PROTEIN"/>
    <property type="match status" value="1"/>
</dbReference>
<dbReference type="PANTHER" id="PTHR13887">
    <property type="entry name" value="GLUTATHIONE S-TRANSFERASE KAPPA"/>
    <property type="match status" value="1"/>
</dbReference>
<dbReference type="Pfam" id="PF01323">
    <property type="entry name" value="DSBA"/>
    <property type="match status" value="1"/>
</dbReference>
<sequence length="218" mass="25007">MPNTYLRIDIVSDVVCPWCAIGYYRLARALEKFGDRFTVNTVWHPFELNPDMPEAGENLRDHLARKYRISEQQSRENRQRLQTLAAAVGFEINFTDDLRIYNTRQAHKLLHWSENSDRQTDLQLQLFSDYFTHGKNLNHESVLLDAAESVGLDRAEASKALEDTAIARQTLAREEQLVLQGIQGVPLFMFNHDYAISGAEEVAAFEHQLEIILSKTTA</sequence>
<dbReference type="InterPro" id="IPR036249">
    <property type="entry name" value="Thioredoxin-like_sf"/>
</dbReference>
<evidence type="ECO:0000313" key="2">
    <source>
        <dbReference type="EMBL" id="TLM74436.1"/>
    </source>
</evidence>